<accession>A0A6A5WXG0</accession>
<evidence type="ECO:0000313" key="6">
    <source>
        <dbReference type="Proteomes" id="UP000799779"/>
    </source>
</evidence>
<dbReference type="Gene3D" id="3.40.50.720">
    <property type="entry name" value="NAD(P)-binding Rossmann-like Domain"/>
    <property type="match status" value="1"/>
</dbReference>
<evidence type="ECO:0000256" key="4">
    <source>
        <dbReference type="SAM" id="MobiDB-lite"/>
    </source>
</evidence>
<dbReference type="InterPro" id="IPR021833">
    <property type="entry name" value="DUF3425"/>
</dbReference>
<feature type="compositionally biased region" description="Low complexity" evidence="4">
    <location>
        <begin position="49"/>
        <end position="60"/>
    </location>
</feature>
<organism evidence="5 6">
    <name type="scientific">Amniculicola lignicola CBS 123094</name>
    <dbReference type="NCBI Taxonomy" id="1392246"/>
    <lineage>
        <taxon>Eukaryota</taxon>
        <taxon>Fungi</taxon>
        <taxon>Dikarya</taxon>
        <taxon>Ascomycota</taxon>
        <taxon>Pezizomycotina</taxon>
        <taxon>Dothideomycetes</taxon>
        <taxon>Pleosporomycetidae</taxon>
        <taxon>Pleosporales</taxon>
        <taxon>Amniculicolaceae</taxon>
        <taxon>Amniculicola</taxon>
    </lineage>
</organism>
<dbReference type="EMBL" id="ML977571">
    <property type="protein sequence ID" value="KAF2003775.1"/>
    <property type="molecule type" value="Genomic_DNA"/>
</dbReference>
<protein>
    <submittedName>
        <fullName evidence="5">NAD(P)-binding protein</fullName>
    </submittedName>
</protein>
<feature type="compositionally biased region" description="Basic residues" evidence="4">
    <location>
        <begin position="25"/>
        <end position="38"/>
    </location>
</feature>
<dbReference type="PANTHER" id="PTHR24320">
    <property type="entry name" value="RETINOL DEHYDROGENASE"/>
    <property type="match status" value="1"/>
</dbReference>
<keyword evidence="6" id="KW-1185">Reference proteome</keyword>
<dbReference type="SUPFAM" id="SSF51735">
    <property type="entry name" value="NAD(P)-binding Rossmann-fold domains"/>
    <property type="match status" value="1"/>
</dbReference>
<evidence type="ECO:0000256" key="2">
    <source>
        <dbReference type="ARBA" id="ARBA00022857"/>
    </source>
</evidence>
<dbReference type="AlphaFoldDB" id="A0A6A5WXG0"/>
<feature type="region of interest" description="Disordered" evidence="4">
    <location>
        <begin position="1"/>
        <end position="68"/>
    </location>
</feature>
<name>A0A6A5WXG0_9PLEO</name>
<dbReference type="Pfam" id="PF11905">
    <property type="entry name" value="DUF3425"/>
    <property type="match status" value="1"/>
</dbReference>
<reference evidence="5" key="1">
    <citation type="journal article" date="2020" name="Stud. Mycol.">
        <title>101 Dothideomycetes genomes: a test case for predicting lifestyles and emergence of pathogens.</title>
        <authorList>
            <person name="Haridas S."/>
            <person name="Albert R."/>
            <person name="Binder M."/>
            <person name="Bloem J."/>
            <person name="Labutti K."/>
            <person name="Salamov A."/>
            <person name="Andreopoulos B."/>
            <person name="Baker S."/>
            <person name="Barry K."/>
            <person name="Bills G."/>
            <person name="Bluhm B."/>
            <person name="Cannon C."/>
            <person name="Castanera R."/>
            <person name="Culley D."/>
            <person name="Daum C."/>
            <person name="Ezra D."/>
            <person name="Gonzalez J."/>
            <person name="Henrissat B."/>
            <person name="Kuo A."/>
            <person name="Liang C."/>
            <person name="Lipzen A."/>
            <person name="Lutzoni F."/>
            <person name="Magnuson J."/>
            <person name="Mondo S."/>
            <person name="Nolan M."/>
            <person name="Ohm R."/>
            <person name="Pangilinan J."/>
            <person name="Park H.-J."/>
            <person name="Ramirez L."/>
            <person name="Alfaro M."/>
            <person name="Sun H."/>
            <person name="Tritt A."/>
            <person name="Yoshinaga Y."/>
            <person name="Zwiers L.-H."/>
            <person name="Turgeon B."/>
            <person name="Goodwin S."/>
            <person name="Spatafora J."/>
            <person name="Crous P."/>
            <person name="Grigoriev I."/>
        </authorList>
    </citation>
    <scope>NUCLEOTIDE SEQUENCE</scope>
    <source>
        <strain evidence="5">CBS 123094</strain>
    </source>
</reference>
<keyword evidence="3" id="KW-0560">Oxidoreductase</keyword>
<keyword evidence="2" id="KW-0521">NADP</keyword>
<dbReference type="PRINTS" id="PR00081">
    <property type="entry name" value="GDHRDH"/>
</dbReference>
<sequence length="535" mass="59062">MKSAWKPYLKSSEEDWSSIADPALRKRVQNRLSQRARRSKADTRRTTGRSRSSTQGTGNTEEQSDQVVSVPAPQPFANISMEMIPPADALSVGFQGLMSMDPTVDSHFIVMHNMTTHAAFDCIARILELACKQDTGFNIRALPCTLPPSIAPTLKQQIVPHQPYVDMLPWSSLRDRILNSPTAINEMELLMDMDSLRVWGSTPWDPMGWEVPADFVKKWWFLPAFTEKDVPSLDGKVFIVTGGNSGIGFELVKFLYSKGGTVYIAGRSSGRISSAINDIKNAYPTSQGQIKSLLVDFSDLTTIQDCASSFLAQETRLDVLWNNAGIAQVPAGSLSAQGHEAHMGTNCLGSFLLTKLLLPVLVQTAKSLPKASVRVIFTSSGIIDMNAPPGGVSMAELAPGKHSQDKSRNYSASKAGDWLLASEFDRRLRNEGIVCMALSPGSLKTKGWDKVPFMKFLFTPFLYEPKMGAYTLLWAGLSLEVKCEDGGRFAIQWGRWHPAPKKDILQSLKTKEEGGTGLAAEFWLWCEKHTMEYAK</sequence>
<evidence type="ECO:0000313" key="5">
    <source>
        <dbReference type="EMBL" id="KAF2003775.1"/>
    </source>
</evidence>
<dbReference type="InterPro" id="IPR002347">
    <property type="entry name" value="SDR_fam"/>
</dbReference>
<dbReference type="Pfam" id="PF00106">
    <property type="entry name" value="adh_short"/>
    <property type="match status" value="1"/>
</dbReference>
<evidence type="ECO:0000256" key="3">
    <source>
        <dbReference type="ARBA" id="ARBA00023002"/>
    </source>
</evidence>
<dbReference type="GO" id="GO:0016491">
    <property type="term" value="F:oxidoreductase activity"/>
    <property type="evidence" value="ECO:0007669"/>
    <property type="project" value="UniProtKB-KW"/>
</dbReference>
<dbReference type="OrthoDB" id="191139at2759"/>
<dbReference type="PANTHER" id="PTHR24320:SF236">
    <property type="entry name" value="SHORT-CHAIN DEHYDROGENASE-RELATED"/>
    <property type="match status" value="1"/>
</dbReference>
<gene>
    <name evidence="5" type="ORF">P154DRAFT_552462</name>
</gene>
<dbReference type="InterPro" id="IPR036291">
    <property type="entry name" value="NAD(P)-bd_dom_sf"/>
</dbReference>
<comment type="similarity">
    <text evidence="1">Belongs to the short-chain dehydrogenases/reductases (SDR) family.</text>
</comment>
<dbReference type="Proteomes" id="UP000799779">
    <property type="component" value="Unassembled WGS sequence"/>
</dbReference>
<proteinExistence type="inferred from homology"/>
<evidence type="ECO:0000256" key="1">
    <source>
        <dbReference type="ARBA" id="ARBA00006484"/>
    </source>
</evidence>